<dbReference type="InterPro" id="IPR017930">
    <property type="entry name" value="Myb_dom"/>
</dbReference>
<organism evidence="6 7">
    <name type="scientific">Fraxinus pennsylvanica</name>
    <dbReference type="NCBI Taxonomy" id="56036"/>
    <lineage>
        <taxon>Eukaryota</taxon>
        <taxon>Viridiplantae</taxon>
        <taxon>Streptophyta</taxon>
        <taxon>Embryophyta</taxon>
        <taxon>Tracheophyta</taxon>
        <taxon>Spermatophyta</taxon>
        <taxon>Magnoliopsida</taxon>
        <taxon>eudicotyledons</taxon>
        <taxon>Gunneridae</taxon>
        <taxon>Pentapetalae</taxon>
        <taxon>asterids</taxon>
        <taxon>lamiids</taxon>
        <taxon>Lamiales</taxon>
        <taxon>Oleaceae</taxon>
        <taxon>Oleeae</taxon>
        <taxon>Fraxinus</taxon>
    </lineage>
</organism>
<name>A0AAD2DM31_9LAMI</name>
<evidence type="ECO:0000256" key="3">
    <source>
        <dbReference type="ARBA" id="ARBA00023163"/>
    </source>
</evidence>
<evidence type="ECO:0000256" key="4">
    <source>
        <dbReference type="ARBA" id="ARBA00023242"/>
    </source>
</evidence>
<reference evidence="6" key="1">
    <citation type="submission" date="2023-05" db="EMBL/GenBank/DDBJ databases">
        <authorList>
            <person name="Huff M."/>
        </authorList>
    </citation>
    <scope>NUCLEOTIDE SEQUENCE</scope>
</reference>
<dbReference type="InterPro" id="IPR009057">
    <property type="entry name" value="Homeodomain-like_sf"/>
</dbReference>
<keyword evidence="2" id="KW-0805">Transcription regulation</keyword>
<comment type="subcellular location">
    <subcellularLocation>
        <location evidence="1">Nucleus</location>
    </subcellularLocation>
</comment>
<dbReference type="SUPFAM" id="SSF46689">
    <property type="entry name" value="Homeodomain-like"/>
    <property type="match status" value="1"/>
</dbReference>
<accession>A0AAD2DM31</accession>
<evidence type="ECO:0000313" key="7">
    <source>
        <dbReference type="Proteomes" id="UP000834106"/>
    </source>
</evidence>
<dbReference type="GO" id="GO:0005634">
    <property type="term" value="C:nucleus"/>
    <property type="evidence" value="ECO:0007669"/>
    <property type="project" value="UniProtKB-SubCell"/>
</dbReference>
<dbReference type="FunFam" id="1.10.10.60:FF:000007">
    <property type="entry name" value="Two-component response regulator"/>
    <property type="match status" value="1"/>
</dbReference>
<dbReference type="PANTHER" id="PTHR31499:SF43">
    <property type="entry name" value="MYB FAMILY TRANSCRIPTION FACTOR APL"/>
    <property type="match status" value="1"/>
</dbReference>
<dbReference type="AlphaFoldDB" id="A0AAD2DM31"/>
<keyword evidence="3" id="KW-0804">Transcription</keyword>
<dbReference type="NCBIfam" id="TIGR01557">
    <property type="entry name" value="myb_SHAQKYF"/>
    <property type="match status" value="1"/>
</dbReference>
<dbReference type="GO" id="GO:0003677">
    <property type="term" value="F:DNA binding"/>
    <property type="evidence" value="ECO:0007669"/>
    <property type="project" value="InterPro"/>
</dbReference>
<feature type="domain" description="HTH myb-type" evidence="5">
    <location>
        <begin position="95"/>
        <end position="156"/>
    </location>
</feature>
<protein>
    <recommendedName>
        <fullName evidence="5">HTH myb-type domain-containing protein</fullName>
    </recommendedName>
</protein>
<dbReference type="InterPro" id="IPR046955">
    <property type="entry name" value="PHR1-like"/>
</dbReference>
<evidence type="ECO:0000313" key="6">
    <source>
        <dbReference type="EMBL" id="CAI9757168.1"/>
    </source>
</evidence>
<dbReference type="EMBL" id="OU503037">
    <property type="protein sequence ID" value="CAI9757168.1"/>
    <property type="molecule type" value="Genomic_DNA"/>
</dbReference>
<dbReference type="Gene3D" id="1.10.10.60">
    <property type="entry name" value="Homeodomain-like"/>
    <property type="match status" value="1"/>
</dbReference>
<dbReference type="InterPro" id="IPR001005">
    <property type="entry name" value="SANT/Myb"/>
</dbReference>
<dbReference type="PROSITE" id="PS51294">
    <property type="entry name" value="HTH_MYB"/>
    <property type="match status" value="1"/>
</dbReference>
<dbReference type="GO" id="GO:0003700">
    <property type="term" value="F:DNA-binding transcription factor activity"/>
    <property type="evidence" value="ECO:0007669"/>
    <property type="project" value="InterPro"/>
</dbReference>
<proteinExistence type="predicted"/>
<sequence length="308" mass="33928">MNSSKAPTCGWWCCAGSCSDGTEQKQEKKMENQSPEIHDQLVYVDSQQVVHTEIEQPQPAIVGGAMVGDGDVITNTRIQVQEMDGSSNIIQSCSDHLKSRLQWTQELHEKFVKAVNELGGANRATPRGILRLMMDVEGLTMNHLKSHLQKFRLGKTRRMYKKPFILGDYLTLAGQGSSSSRTLDNNIGVPYECQMKTVREQAYRNLQLAPVEPQSTQQNLDLGKDFASDSGHQQAPALLPLFPTQRLNMLQGPAKQVAPDQPTNDTSLAVDEFLNALGCSSKLAVNNAQETSRASANCGSFMDDLANF</sequence>
<keyword evidence="7" id="KW-1185">Reference proteome</keyword>
<evidence type="ECO:0000259" key="5">
    <source>
        <dbReference type="PROSITE" id="PS51294"/>
    </source>
</evidence>
<dbReference type="InterPro" id="IPR006447">
    <property type="entry name" value="Myb_dom_plants"/>
</dbReference>
<dbReference type="Pfam" id="PF00249">
    <property type="entry name" value="Myb_DNA-binding"/>
    <property type="match status" value="1"/>
</dbReference>
<dbReference type="Proteomes" id="UP000834106">
    <property type="component" value="Chromosome 2"/>
</dbReference>
<evidence type="ECO:0000256" key="1">
    <source>
        <dbReference type="ARBA" id="ARBA00004123"/>
    </source>
</evidence>
<evidence type="ECO:0000256" key="2">
    <source>
        <dbReference type="ARBA" id="ARBA00023015"/>
    </source>
</evidence>
<gene>
    <name evidence="6" type="ORF">FPE_LOCUS4598</name>
</gene>
<dbReference type="PANTHER" id="PTHR31499">
    <property type="entry name" value="MYB FAMILY TRANSCRIPTION FACTOR PHL11"/>
    <property type="match status" value="1"/>
</dbReference>
<keyword evidence="4" id="KW-0539">Nucleus</keyword>